<name>A0AA86V1H2_9EUKA</name>
<evidence type="ECO:0000313" key="5">
    <source>
        <dbReference type="Proteomes" id="UP001642409"/>
    </source>
</evidence>
<comment type="caution">
    <text evidence="2">The sequence shown here is derived from an EMBL/GenBank/DDBJ whole genome shotgun (WGS) entry which is preliminary data.</text>
</comment>
<keyword evidence="5" id="KW-1185">Reference proteome</keyword>
<dbReference type="EMBL" id="CAXDID020000561">
    <property type="protein sequence ID" value="CAL6102922.1"/>
    <property type="molecule type" value="Genomic_DNA"/>
</dbReference>
<accession>A0AA86V1H2</accession>
<evidence type="ECO:0000313" key="1">
    <source>
        <dbReference type="EMBL" id="CAI9946382.1"/>
    </source>
</evidence>
<evidence type="ECO:0000313" key="2">
    <source>
        <dbReference type="EMBL" id="CAI9976884.1"/>
    </source>
</evidence>
<dbReference type="Proteomes" id="UP001642409">
    <property type="component" value="Unassembled WGS sequence"/>
</dbReference>
<dbReference type="AlphaFoldDB" id="A0AA86V1H2"/>
<proteinExistence type="predicted"/>
<dbReference type="EMBL" id="CATOUU010001175">
    <property type="protein sequence ID" value="CAI9976884.1"/>
    <property type="molecule type" value="Genomic_DNA"/>
</dbReference>
<sequence length="169" mass="20531">MKPQINTLNALIQKQQWDQLLEQYNKEFSINQELLFPQIMYIAPRQYLKQIFELEQIYLQSNPKLLLQMQERDYVHFCKRLHLLYNYPLVFKLIVATSPDYFKGVAKILNTFQDINMIYSYFQVDAQMLLALRNANIQINAYNFEKQDVFGRSLQNYQQLALYYDQYWK</sequence>
<evidence type="ECO:0000313" key="3">
    <source>
        <dbReference type="EMBL" id="CAL6021524.1"/>
    </source>
</evidence>
<organism evidence="2">
    <name type="scientific">Hexamita inflata</name>
    <dbReference type="NCBI Taxonomy" id="28002"/>
    <lineage>
        <taxon>Eukaryota</taxon>
        <taxon>Metamonada</taxon>
        <taxon>Diplomonadida</taxon>
        <taxon>Hexamitidae</taxon>
        <taxon>Hexamitinae</taxon>
        <taxon>Hexamita</taxon>
    </lineage>
</organism>
<dbReference type="EMBL" id="CAXDID020000089">
    <property type="protein sequence ID" value="CAL6021524.1"/>
    <property type="molecule type" value="Genomic_DNA"/>
</dbReference>
<gene>
    <name evidence="3" type="ORF">HINF_LOCUS28207</name>
    <name evidence="1" type="ORF">HINF_LOCUS34027</name>
    <name evidence="2" type="ORF">HINF_LOCUS64529</name>
    <name evidence="4" type="ORF">HINF_LOCUS71895</name>
</gene>
<reference evidence="3 5" key="2">
    <citation type="submission" date="2024-07" db="EMBL/GenBank/DDBJ databases">
        <authorList>
            <person name="Akdeniz Z."/>
        </authorList>
    </citation>
    <scope>NUCLEOTIDE SEQUENCE [LARGE SCALE GENOMIC DNA]</scope>
</reference>
<protein>
    <submittedName>
        <fullName evidence="3">Hypothetical_protein</fullName>
    </submittedName>
</protein>
<reference evidence="2" key="1">
    <citation type="submission" date="2023-06" db="EMBL/GenBank/DDBJ databases">
        <authorList>
            <person name="Kurt Z."/>
        </authorList>
    </citation>
    <scope>NUCLEOTIDE SEQUENCE</scope>
</reference>
<dbReference type="EMBL" id="CATOUU010000762">
    <property type="protein sequence ID" value="CAI9946382.1"/>
    <property type="molecule type" value="Genomic_DNA"/>
</dbReference>
<evidence type="ECO:0000313" key="4">
    <source>
        <dbReference type="EMBL" id="CAL6102922.1"/>
    </source>
</evidence>